<keyword evidence="8" id="KW-0464">Manganese</keyword>
<keyword evidence="13" id="KW-1185">Reference proteome</keyword>
<evidence type="ECO:0000256" key="9">
    <source>
        <dbReference type="RuleBase" id="RU003465"/>
    </source>
</evidence>
<gene>
    <name evidence="12" type="ORF">COHA_006770</name>
</gene>
<sequence>MGLDDPAGGAPKSGAQPMEEGAGPASPSASSSHASQQLPLRHQQQQQQSAQSMPRSSGGQPAAPASPRHPAVANACPPFGSKSVIGRRAKMEDACVAVPYLVEVPVSRAGMDELLPPRIAPQLRSISAGSGVSEQTAAAAAAARAEVSAGSASAGGAQQQQQRQQASGGGVFAMAVDPADTSSGALSGPATETLHFFGVFDGHGGADAALHCARSLHERVRDVLSACSNPAADLLAVRASKDAAAPQASSSGGTGDPPPRQQGASSSEDYRDASPAAADSSSSAGSYLDADFDEAAAAEASNSVQGVPCTTETIEAALTKAFHITDEEFGNMGGYEHLALVGTTAVVALIGSRMIYVANCGDSRAVLCRDGGALALTDDHKAAREDETARVEAAGGQILFWNGVRVMGLLAVSRAIGDHSLRPYVIAEPEVTIVARHPSDEVLVMASDGLWDVMSNQEAVTLAKKCLGRARSRGSTRQSAARVAATVLTRAAVDRGSRDNVTVVIVDLSPMTPEEMEAEARLTERTETVPDSAPAQAQQQQPAPVQASGTALRSSSNKLPAGSTPVAPPVQISPFAGQAGAAVSPFADPSLSGMAEKAAEAACAAPSSSGAAAAPLVSPFSSGALPAGLDFDQQAVRKHASAVAAAAAAGRPPGTQQQERGS</sequence>
<evidence type="ECO:0000256" key="1">
    <source>
        <dbReference type="ARBA" id="ARBA00001936"/>
    </source>
</evidence>
<comment type="similarity">
    <text evidence="9">Belongs to the PP2C family.</text>
</comment>
<dbReference type="SMART" id="SM00331">
    <property type="entry name" value="PP2C_SIG"/>
    <property type="match status" value="1"/>
</dbReference>
<dbReference type="EMBL" id="JADXDR010000100">
    <property type="protein sequence ID" value="KAI7839503.1"/>
    <property type="molecule type" value="Genomic_DNA"/>
</dbReference>
<evidence type="ECO:0000256" key="7">
    <source>
        <dbReference type="ARBA" id="ARBA00022912"/>
    </source>
</evidence>
<dbReference type="GO" id="GO:0046872">
    <property type="term" value="F:metal ion binding"/>
    <property type="evidence" value="ECO:0007669"/>
    <property type="project" value="UniProtKB-KW"/>
</dbReference>
<feature type="compositionally biased region" description="Low complexity" evidence="10">
    <location>
        <begin position="533"/>
        <end position="547"/>
    </location>
</feature>
<evidence type="ECO:0000256" key="10">
    <source>
        <dbReference type="SAM" id="MobiDB-lite"/>
    </source>
</evidence>
<feature type="region of interest" description="Disordered" evidence="10">
    <location>
        <begin position="515"/>
        <end position="570"/>
    </location>
</feature>
<organism evidence="12 13">
    <name type="scientific">Chlorella ohadii</name>
    <dbReference type="NCBI Taxonomy" id="2649997"/>
    <lineage>
        <taxon>Eukaryota</taxon>
        <taxon>Viridiplantae</taxon>
        <taxon>Chlorophyta</taxon>
        <taxon>core chlorophytes</taxon>
        <taxon>Trebouxiophyceae</taxon>
        <taxon>Chlorellales</taxon>
        <taxon>Chlorellaceae</taxon>
        <taxon>Chlorella clade</taxon>
        <taxon>Chlorella</taxon>
    </lineage>
</organism>
<dbReference type="CDD" id="cd00143">
    <property type="entry name" value="PP2Cc"/>
    <property type="match status" value="1"/>
</dbReference>
<dbReference type="SUPFAM" id="SSF81606">
    <property type="entry name" value="PP2C-like"/>
    <property type="match status" value="1"/>
</dbReference>
<dbReference type="EC" id="3.1.3.16" evidence="3"/>
<feature type="domain" description="PPM-type phosphatase" evidence="11">
    <location>
        <begin position="148"/>
        <end position="508"/>
    </location>
</feature>
<dbReference type="GO" id="GO:0004722">
    <property type="term" value="F:protein serine/threonine phosphatase activity"/>
    <property type="evidence" value="ECO:0007669"/>
    <property type="project" value="UniProtKB-EC"/>
</dbReference>
<feature type="region of interest" description="Disordered" evidence="10">
    <location>
        <begin position="1"/>
        <end position="75"/>
    </location>
</feature>
<accession>A0AAD5DN97</accession>
<dbReference type="AlphaFoldDB" id="A0AAD5DN97"/>
<feature type="compositionally biased region" description="Low complexity" evidence="10">
    <location>
        <begin position="21"/>
        <end position="57"/>
    </location>
</feature>
<dbReference type="PROSITE" id="PS51746">
    <property type="entry name" value="PPM_2"/>
    <property type="match status" value="1"/>
</dbReference>
<keyword evidence="4" id="KW-0479">Metal-binding</keyword>
<evidence type="ECO:0000256" key="8">
    <source>
        <dbReference type="ARBA" id="ARBA00023211"/>
    </source>
</evidence>
<evidence type="ECO:0000256" key="2">
    <source>
        <dbReference type="ARBA" id="ARBA00001946"/>
    </source>
</evidence>
<comment type="caution">
    <text evidence="12">The sequence shown here is derived from an EMBL/GenBank/DDBJ whole genome shotgun (WGS) entry which is preliminary data.</text>
</comment>
<feature type="compositionally biased region" description="Low complexity" evidence="10">
    <location>
        <begin position="273"/>
        <end position="285"/>
    </location>
</feature>
<dbReference type="Pfam" id="PF00481">
    <property type="entry name" value="PP2C"/>
    <property type="match status" value="1"/>
</dbReference>
<dbReference type="InterPro" id="IPR001932">
    <property type="entry name" value="PPM-type_phosphatase-like_dom"/>
</dbReference>
<dbReference type="PANTHER" id="PTHR47992">
    <property type="entry name" value="PROTEIN PHOSPHATASE"/>
    <property type="match status" value="1"/>
</dbReference>
<dbReference type="Proteomes" id="UP001205105">
    <property type="component" value="Unassembled WGS sequence"/>
</dbReference>
<dbReference type="SMART" id="SM00332">
    <property type="entry name" value="PP2Cc"/>
    <property type="match status" value="1"/>
</dbReference>
<feature type="compositionally biased region" description="Polar residues" evidence="10">
    <location>
        <begin position="548"/>
        <end position="558"/>
    </location>
</feature>
<dbReference type="Gene3D" id="3.60.40.10">
    <property type="entry name" value="PPM-type phosphatase domain"/>
    <property type="match status" value="1"/>
</dbReference>
<protein>
    <recommendedName>
        <fullName evidence="3">protein-serine/threonine phosphatase</fullName>
        <ecNumber evidence="3">3.1.3.16</ecNumber>
    </recommendedName>
</protein>
<evidence type="ECO:0000313" key="12">
    <source>
        <dbReference type="EMBL" id="KAI7839503.1"/>
    </source>
</evidence>
<feature type="region of interest" description="Disordered" evidence="10">
    <location>
        <begin position="243"/>
        <end position="285"/>
    </location>
</feature>
<comment type="cofactor">
    <cofactor evidence="1">
        <name>Mn(2+)</name>
        <dbReference type="ChEBI" id="CHEBI:29035"/>
    </cofactor>
</comment>
<feature type="compositionally biased region" description="Basic and acidic residues" evidence="10">
    <location>
        <begin position="518"/>
        <end position="528"/>
    </location>
</feature>
<evidence type="ECO:0000256" key="5">
    <source>
        <dbReference type="ARBA" id="ARBA00022801"/>
    </source>
</evidence>
<name>A0AAD5DN97_9CHLO</name>
<dbReference type="PROSITE" id="PS01032">
    <property type="entry name" value="PPM_1"/>
    <property type="match status" value="1"/>
</dbReference>
<dbReference type="InterPro" id="IPR015655">
    <property type="entry name" value="PP2C"/>
</dbReference>
<keyword evidence="5 9" id="KW-0378">Hydrolase</keyword>
<evidence type="ECO:0000256" key="4">
    <source>
        <dbReference type="ARBA" id="ARBA00022723"/>
    </source>
</evidence>
<reference evidence="12" key="1">
    <citation type="submission" date="2020-11" db="EMBL/GenBank/DDBJ databases">
        <title>Chlorella ohadii genome sequencing and assembly.</title>
        <authorList>
            <person name="Murik O."/>
            <person name="Treves H."/>
            <person name="Kedem I."/>
            <person name="Shotland Y."/>
            <person name="Kaplan A."/>
        </authorList>
    </citation>
    <scope>NUCLEOTIDE SEQUENCE</scope>
    <source>
        <strain evidence="12">1</strain>
    </source>
</reference>
<keyword evidence="7 9" id="KW-0904">Protein phosphatase</keyword>
<dbReference type="InterPro" id="IPR036457">
    <property type="entry name" value="PPM-type-like_dom_sf"/>
</dbReference>
<evidence type="ECO:0000313" key="13">
    <source>
        <dbReference type="Proteomes" id="UP001205105"/>
    </source>
</evidence>
<proteinExistence type="inferred from homology"/>
<comment type="cofactor">
    <cofactor evidence="2">
        <name>Mg(2+)</name>
        <dbReference type="ChEBI" id="CHEBI:18420"/>
    </cofactor>
</comment>
<dbReference type="InterPro" id="IPR000222">
    <property type="entry name" value="PP2C_BS"/>
</dbReference>
<evidence type="ECO:0000256" key="3">
    <source>
        <dbReference type="ARBA" id="ARBA00013081"/>
    </source>
</evidence>
<evidence type="ECO:0000256" key="6">
    <source>
        <dbReference type="ARBA" id="ARBA00022842"/>
    </source>
</evidence>
<evidence type="ECO:0000259" key="11">
    <source>
        <dbReference type="PROSITE" id="PS51746"/>
    </source>
</evidence>
<keyword evidence="6" id="KW-0460">Magnesium</keyword>